<evidence type="ECO:0000256" key="4">
    <source>
        <dbReference type="ARBA" id="ARBA00022989"/>
    </source>
</evidence>
<sequence>METRPSRSATRSPTLCASASRPADRRSILDVVPISEEHARAEPSGSTELSLPALVACIAVAGACGAVLRLLLVQLSDEQFMRFPWITLLVNLAGSAGLGLLFGFSQAWPGLPRWTLPVIGTGFLGSFTTFSSVILAGTSVQRPDVFAQLTSDLVVPPEIWEAGAYLMISMVFCTAAAAAGITIGKAILGPAGGSAPVLQEDRP</sequence>
<comment type="subcellular location">
    <subcellularLocation>
        <location evidence="1 10">Cell membrane</location>
        <topology evidence="1 10">Multi-pass membrane protein</topology>
    </subcellularLocation>
</comment>
<keyword evidence="2 10" id="KW-1003">Cell membrane</keyword>
<accession>A0A5R9AF19</accession>
<evidence type="ECO:0000256" key="8">
    <source>
        <dbReference type="ARBA" id="ARBA00035585"/>
    </source>
</evidence>
<evidence type="ECO:0000313" key="13">
    <source>
        <dbReference type="Proteomes" id="UP000306544"/>
    </source>
</evidence>
<evidence type="ECO:0000256" key="10">
    <source>
        <dbReference type="HAMAP-Rule" id="MF_00454"/>
    </source>
</evidence>
<dbReference type="HAMAP" id="MF_00454">
    <property type="entry name" value="FluC"/>
    <property type="match status" value="1"/>
</dbReference>
<feature type="binding site" evidence="10">
    <location>
        <position position="128"/>
    </location>
    <ligand>
        <name>Na(+)</name>
        <dbReference type="ChEBI" id="CHEBI:29101"/>
        <note>structural</note>
    </ligand>
</feature>
<gene>
    <name evidence="10" type="primary">fluC</name>
    <name evidence="10" type="synonym">crcB</name>
    <name evidence="12" type="ORF">FEF27_04145</name>
</gene>
<keyword evidence="6 10" id="KW-0407">Ion channel</keyword>
<dbReference type="OrthoDB" id="4408652at2"/>
<evidence type="ECO:0000313" key="12">
    <source>
        <dbReference type="EMBL" id="TLP77372.1"/>
    </source>
</evidence>
<dbReference type="GO" id="GO:0046872">
    <property type="term" value="F:metal ion binding"/>
    <property type="evidence" value="ECO:0007669"/>
    <property type="project" value="UniProtKB-KW"/>
</dbReference>
<evidence type="ECO:0000256" key="1">
    <source>
        <dbReference type="ARBA" id="ARBA00004651"/>
    </source>
</evidence>
<evidence type="ECO:0000256" key="3">
    <source>
        <dbReference type="ARBA" id="ARBA00022692"/>
    </source>
</evidence>
<comment type="similarity">
    <text evidence="7 10">Belongs to the fluoride channel Fluc/FEX (TC 1.A.43) family.</text>
</comment>
<feature type="transmembrane region" description="Helical" evidence="10">
    <location>
        <begin position="85"/>
        <end position="108"/>
    </location>
</feature>
<feature type="compositionally biased region" description="Polar residues" evidence="11">
    <location>
        <begin position="1"/>
        <end position="17"/>
    </location>
</feature>
<feature type="region of interest" description="Disordered" evidence="11">
    <location>
        <begin position="1"/>
        <end position="22"/>
    </location>
</feature>
<dbReference type="InterPro" id="IPR003691">
    <property type="entry name" value="FluC"/>
</dbReference>
<keyword evidence="4 10" id="KW-1133">Transmembrane helix</keyword>
<keyword evidence="5 10" id="KW-0472">Membrane</keyword>
<name>A0A5R9AF19_9MICC</name>
<dbReference type="AlphaFoldDB" id="A0A5R9AF19"/>
<feature type="binding site" evidence="10">
    <location>
        <position position="125"/>
    </location>
    <ligand>
        <name>Na(+)</name>
        <dbReference type="ChEBI" id="CHEBI:29101"/>
        <note>structural</note>
    </ligand>
</feature>
<keyword evidence="10" id="KW-0406">Ion transport</keyword>
<evidence type="ECO:0000256" key="9">
    <source>
        <dbReference type="ARBA" id="ARBA00049940"/>
    </source>
</evidence>
<feature type="transmembrane region" description="Helical" evidence="10">
    <location>
        <begin position="53"/>
        <end position="73"/>
    </location>
</feature>
<dbReference type="GO" id="GO:0140114">
    <property type="term" value="P:cellular detoxification of fluoride"/>
    <property type="evidence" value="ECO:0007669"/>
    <property type="project" value="UniProtKB-UniRule"/>
</dbReference>
<comment type="caution">
    <text evidence="12">The sequence shown here is derived from an EMBL/GenBank/DDBJ whole genome shotgun (WGS) entry which is preliminary data.</text>
</comment>
<keyword evidence="13" id="KW-1185">Reference proteome</keyword>
<comment type="function">
    <text evidence="9 10">Fluoride-specific ion channel. Important for reducing fluoride concentration in the cell, thus reducing its toxicity.</text>
</comment>
<evidence type="ECO:0000256" key="7">
    <source>
        <dbReference type="ARBA" id="ARBA00035120"/>
    </source>
</evidence>
<organism evidence="12 13">
    <name type="scientific">Nesterenkonia sphaerica</name>
    <dbReference type="NCBI Taxonomy" id="1804988"/>
    <lineage>
        <taxon>Bacteria</taxon>
        <taxon>Bacillati</taxon>
        <taxon>Actinomycetota</taxon>
        <taxon>Actinomycetes</taxon>
        <taxon>Micrococcales</taxon>
        <taxon>Micrococcaceae</taxon>
        <taxon>Nesterenkonia</taxon>
    </lineage>
</organism>
<evidence type="ECO:0000256" key="5">
    <source>
        <dbReference type="ARBA" id="ARBA00023136"/>
    </source>
</evidence>
<dbReference type="PANTHER" id="PTHR28259:SF1">
    <property type="entry name" value="FLUORIDE EXPORT PROTEIN 1-RELATED"/>
    <property type="match status" value="1"/>
</dbReference>
<keyword evidence="3 10" id="KW-0812">Transmembrane</keyword>
<keyword evidence="10" id="KW-0813">Transport</keyword>
<comment type="activity regulation">
    <text evidence="10">Na(+) is not transported, but it plays an essential structural role and its presence is essential for fluoride channel function.</text>
</comment>
<evidence type="ECO:0000256" key="6">
    <source>
        <dbReference type="ARBA" id="ARBA00023303"/>
    </source>
</evidence>
<keyword evidence="10" id="KW-0479">Metal-binding</keyword>
<evidence type="ECO:0000256" key="2">
    <source>
        <dbReference type="ARBA" id="ARBA00022475"/>
    </source>
</evidence>
<dbReference type="GO" id="GO:0062054">
    <property type="term" value="F:fluoride channel activity"/>
    <property type="evidence" value="ECO:0007669"/>
    <property type="project" value="UniProtKB-UniRule"/>
</dbReference>
<dbReference type="EMBL" id="VAWA01000004">
    <property type="protein sequence ID" value="TLP77372.1"/>
    <property type="molecule type" value="Genomic_DNA"/>
</dbReference>
<feature type="transmembrane region" description="Helical" evidence="10">
    <location>
        <begin position="114"/>
        <end position="136"/>
    </location>
</feature>
<comment type="catalytic activity">
    <reaction evidence="8">
        <text>fluoride(in) = fluoride(out)</text>
        <dbReference type="Rhea" id="RHEA:76159"/>
        <dbReference type="ChEBI" id="CHEBI:17051"/>
    </reaction>
    <physiologicalReaction direction="left-to-right" evidence="8">
        <dbReference type="Rhea" id="RHEA:76160"/>
    </physiologicalReaction>
</comment>
<dbReference type="GO" id="GO:0005886">
    <property type="term" value="C:plasma membrane"/>
    <property type="evidence" value="ECO:0007669"/>
    <property type="project" value="UniProtKB-SubCell"/>
</dbReference>
<keyword evidence="10" id="KW-0915">Sodium</keyword>
<dbReference type="PANTHER" id="PTHR28259">
    <property type="entry name" value="FLUORIDE EXPORT PROTEIN 1-RELATED"/>
    <property type="match status" value="1"/>
</dbReference>
<proteinExistence type="inferred from homology"/>
<protein>
    <recommendedName>
        <fullName evidence="10">Fluoride-specific ion channel FluC</fullName>
    </recommendedName>
</protein>
<evidence type="ECO:0000256" key="11">
    <source>
        <dbReference type="SAM" id="MobiDB-lite"/>
    </source>
</evidence>
<dbReference type="Pfam" id="PF02537">
    <property type="entry name" value="CRCB"/>
    <property type="match status" value="1"/>
</dbReference>
<dbReference type="Proteomes" id="UP000306544">
    <property type="component" value="Unassembled WGS sequence"/>
</dbReference>
<reference evidence="12 13" key="1">
    <citation type="submission" date="2019-05" db="EMBL/GenBank/DDBJ databases">
        <title>Nesterenkonia sp. GY239, isolated from the Southern Atlantic Ocean.</title>
        <authorList>
            <person name="Zhang G."/>
        </authorList>
    </citation>
    <scope>NUCLEOTIDE SEQUENCE [LARGE SCALE GENOMIC DNA]</scope>
    <source>
        <strain evidence="12 13">GY239</strain>
    </source>
</reference>